<name>A0A1V9ZX53_9STRA</name>
<evidence type="ECO:0000313" key="2">
    <source>
        <dbReference type="Proteomes" id="UP000243217"/>
    </source>
</evidence>
<proteinExistence type="predicted"/>
<protein>
    <submittedName>
        <fullName evidence="1">Uncharacterized protein</fullName>
    </submittedName>
</protein>
<gene>
    <name evidence="1" type="ORF">THRCLA_21380</name>
</gene>
<accession>A0A1V9ZX53</accession>
<comment type="caution">
    <text evidence="1">The sequence shown here is derived from an EMBL/GenBank/DDBJ whole genome shotgun (WGS) entry which is preliminary data.</text>
</comment>
<dbReference type="Proteomes" id="UP000243217">
    <property type="component" value="Unassembled WGS sequence"/>
</dbReference>
<evidence type="ECO:0000313" key="1">
    <source>
        <dbReference type="EMBL" id="OQS02584.1"/>
    </source>
</evidence>
<dbReference type="EMBL" id="JNBS01001109">
    <property type="protein sequence ID" value="OQS02584.1"/>
    <property type="molecule type" value="Genomic_DNA"/>
</dbReference>
<organism evidence="1 2">
    <name type="scientific">Thraustotheca clavata</name>
    <dbReference type="NCBI Taxonomy" id="74557"/>
    <lineage>
        <taxon>Eukaryota</taxon>
        <taxon>Sar</taxon>
        <taxon>Stramenopiles</taxon>
        <taxon>Oomycota</taxon>
        <taxon>Saprolegniomycetes</taxon>
        <taxon>Saprolegniales</taxon>
        <taxon>Achlyaceae</taxon>
        <taxon>Thraustotheca</taxon>
    </lineage>
</organism>
<reference evidence="1 2" key="1">
    <citation type="journal article" date="2014" name="Genome Biol. Evol.">
        <title>The secreted proteins of Achlya hypogyna and Thraustotheca clavata identify the ancestral oomycete secretome and reveal gene acquisitions by horizontal gene transfer.</title>
        <authorList>
            <person name="Misner I."/>
            <person name="Blouin N."/>
            <person name="Leonard G."/>
            <person name="Richards T.A."/>
            <person name="Lane C.E."/>
        </authorList>
    </citation>
    <scope>NUCLEOTIDE SEQUENCE [LARGE SCALE GENOMIC DNA]</scope>
    <source>
        <strain evidence="1 2">ATCC 34112</strain>
    </source>
</reference>
<dbReference type="AlphaFoldDB" id="A0A1V9ZX53"/>
<sequence length="104" mass="12383">MQSNISLPESPPQLKRALTEETMEKNRERAKLYYLNNREKVLAKMKTNYAKKRQRQVEEHCEKYRDFLVNYFHIDPIISLPTQEALPEQETMGNDPLKLSFILN</sequence>
<keyword evidence="2" id="KW-1185">Reference proteome</keyword>